<protein>
    <submittedName>
        <fullName evidence="1">Uncharacterized protein</fullName>
    </submittedName>
</protein>
<name>A0AAD4E7P9_9AGAM</name>
<comment type="caution">
    <text evidence="1">The sequence shown here is derived from an EMBL/GenBank/DDBJ whole genome shotgun (WGS) entry which is preliminary data.</text>
</comment>
<accession>A0AAD4E7P9</accession>
<evidence type="ECO:0000313" key="1">
    <source>
        <dbReference type="EMBL" id="KAG1901255.1"/>
    </source>
</evidence>
<reference evidence="1" key="1">
    <citation type="journal article" date="2020" name="New Phytol.">
        <title>Comparative genomics reveals dynamic genome evolution in host specialist ectomycorrhizal fungi.</title>
        <authorList>
            <person name="Lofgren L.A."/>
            <person name="Nguyen N.H."/>
            <person name="Vilgalys R."/>
            <person name="Ruytinx J."/>
            <person name="Liao H.L."/>
            <person name="Branco S."/>
            <person name="Kuo A."/>
            <person name="LaButti K."/>
            <person name="Lipzen A."/>
            <person name="Andreopoulos W."/>
            <person name="Pangilinan J."/>
            <person name="Riley R."/>
            <person name="Hundley H."/>
            <person name="Na H."/>
            <person name="Barry K."/>
            <person name="Grigoriev I.V."/>
            <person name="Stajich J.E."/>
            <person name="Kennedy P.G."/>
        </authorList>
    </citation>
    <scope>NUCLEOTIDE SEQUENCE</scope>
    <source>
        <strain evidence="1">FC203</strain>
    </source>
</reference>
<dbReference type="AlphaFoldDB" id="A0AAD4E7P9"/>
<proteinExistence type="predicted"/>
<gene>
    <name evidence="1" type="ORF">F5891DRAFT_979458</name>
</gene>
<dbReference type="RefSeq" id="XP_041226830.1">
    <property type="nucleotide sequence ID" value="XM_041376893.1"/>
</dbReference>
<keyword evidence="2" id="KW-1185">Reference proteome</keyword>
<dbReference type="GeneID" id="64671191"/>
<sequence length="215" mass="23129">MIIGWDNFAEYTIVGCLGSSGLRLKGAERWYCGTVLQQPPRSGHQLQGDISQGQAVSVRAAFDSSVQSDGIALPYCSNRRGLAIRCKMPVPGDLLQGQAVSVRAAFDSSVRSDGIALPYCSNRRGLAIRCKMPTPGDILQGQAVSVRAAFDSSVRSDGIAVPYCSNRRGLAIRCKVISYKGRLSRFERPSTRACGAMVLQYHTAATAEVWPSVAI</sequence>
<dbReference type="Proteomes" id="UP001195769">
    <property type="component" value="Unassembled WGS sequence"/>
</dbReference>
<dbReference type="EMBL" id="JABBWK010000022">
    <property type="protein sequence ID" value="KAG1901255.1"/>
    <property type="molecule type" value="Genomic_DNA"/>
</dbReference>
<evidence type="ECO:0000313" key="2">
    <source>
        <dbReference type="Proteomes" id="UP001195769"/>
    </source>
</evidence>
<organism evidence="1 2">
    <name type="scientific">Suillus fuscotomentosus</name>
    <dbReference type="NCBI Taxonomy" id="1912939"/>
    <lineage>
        <taxon>Eukaryota</taxon>
        <taxon>Fungi</taxon>
        <taxon>Dikarya</taxon>
        <taxon>Basidiomycota</taxon>
        <taxon>Agaricomycotina</taxon>
        <taxon>Agaricomycetes</taxon>
        <taxon>Agaricomycetidae</taxon>
        <taxon>Boletales</taxon>
        <taxon>Suillineae</taxon>
        <taxon>Suillaceae</taxon>
        <taxon>Suillus</taxon>
    </lineage>
</organism>